<dbReference type="GO" id="GO:0005886">
    <property type="term" value="C:plasma membrane"/>
    <property type="evidence" value="ECO:0000318"/>
    <property type="project" value="GO_Central"/>
</dbReference>
<evidence type="ECO:0000313" key="10">
    <source>
        <dbReference type="Proteomes" id="UP000008144"/>
    </source>
</evidence>
<sequence length="211" mass="22786">MSKSVLQAVGWVFSLGCCGATIGVTLSHKWKKNTVEGIHHSVLDSVSNVAGLWDFCQVFPSGQTQCWPIAATSVPALLLFCRILMIFGILLGCVAGFLTICSFKCTTLGPEARHAREKLSLYCGLMNLLSGICVVVATSSYIYETLNTPPSVDPRGQSVMNEVSEAAQISLAFSIIWCLASVVMIAGSTTTAEPKVKYHYPTKPIPMQEYV</sequence>
<keyword evidence="3 8" id="KW-1003">Cell membrane</keyword>
<feature type="transmembrane region" description="Helical" evidence="8">
    <location>
        <begin position="119"/>
        <end position="143"/>
    </location>
</feature>
<organism evidence="9 10">
    <name type="scientific">Ciona intestinalis</name>
    <name type="common">Transparent sea squirt</name>
    <name type="synonym">Ascidia intestinalis</name>
    <dbReference type="NCBI Taxonomy" id="7719"/>
    <lineage>
        <taxon>Eukaryota</taxon>
        <taxon>Metazoa</taxon>
        <taxon>Chordata</taxon>
        <taxon>Tunicata</taxon>
        <taxon>Ascidiacea</taxon>
        <taxon>Phlebobranchia</taxon>
        <taxon>Cionidae</taxon>
        <taxon>Ciona</taxon>
    </lineage>
</organism>
<dbReference type="PROSITE" id="PS01346">
    <property type="entry name" value="CLAUDIN"/>
    <property type="match status" value="1"/>
</dbReference>
<dbReference type="KEGG" id="cin:100180326"/>
<keyword evidence="7 8" id="KW-0472">Membrane</keyword>
<dbReference type="PANTHER" id="PTHR12002">
    <property type="entry name" value="CLAUDIN"/>
    <property type="match status" value="1"/>
</dbReference>
<comment type="similarity">
    <text evidence="1 8">Belongs to the claudin family.</text>
</comment>
<accession>A0A1W5BNS4</accession>
<evidence type="ECO:0000256" key="1">
    <source>
        <dbReference type="ARBA" id="ARBA00008295"/>
    </source>
</evidence>
<evidence type="ECO:0000256" key="8">
    <source>
        <dbReference type="RuleBase" id="RU060637"/>
    </source>
</evidence>
<accession>H2XJM6</accession>
<dbReference type="GO" id="GO:0007155">
    <property type="term" value="P:cell adhesion"/>
    <property type="evidence" value="ECO:0000318"/>
    <property type="project" value="GO_Central"/>
</dbReference>
<reference evidence="10" key="1">
    <citation type="journal article" date="2002" name="Science">
        <title>The draft genome of Ciona intestinalis: insights into chordate and vertebrate origins.</title>
        <authorList>
            <person name="Dehal P."/>
            <person name="Satou Y."/>
            <person name="Campbell R.K."/>
            <person name="Chapman J."/>
            <person name="Degnan B."/>
            <person name="De Tomaso A."/>
            <person name="Davidson B."/>
            <person name="Di Gregorio A."/>
            <person name="Gelpke M."/>
            <person name="Goodstein D.M."/>
            <person name="Harafuji N."/>
            <person name="Hastings K.E."/>
            <person name="Ho I."/>
            <person name="Hotta K."/>
            <person name="Huang W."/>
            <person name="Kawashima T."/>
            <person name="Lemaire P."/>
            <person name="Martinez D."/>
            <person name="Meinertzhagen I.A."/>
            <person name="Necula S."/>
            <person name="Nonaka M."/>
            <person name="Putnam N."/>
            <person name="Rash S."/>
            <person name="Saiga H."/>
            <person name="Satake M."/>
            <person name="Terry A."/>
            <person name="Yamada L."/>
            <person name="Wang H.G."/>
            <person name="Awazu S."/>
            <person name="Azumi K."/>
            <person name="Boore J."/>
            <person name="Branno M."/>
            <person name="Chin-Bow S."/>
            <person name="DeSantis R."/>
            <person name="Doyle S."/>
            <person name="Francino P."/>
            <person name="Keys D.N."/>
            <person name="Haga S."/>
            <person name="Hayashi H."/>
            <person name="Hino K."/>
            <person name="Imai K.S."/>
            <person name="Inaba K."/>
            <person name="Kano S."/>
            <person name="Kobayashi K."/>
            <person name="Kobayashi M."/>
            <person name="Lee B.I."/>
            <person name="Makabe K.W."/>
            <person name="Manohar C."/>
            <person name="Matassi G."/>
            <person name="Medina M."/>
            <person name="Mochizuki Y."/>
            <person name="Mount S."/>
            <person name="Morishita T."/>
            <person name="Miura S."/>
            <person name="Nakayama A."/>
            <person name="Nishizaka S."/>
            <person name="Nomoto H."/>
            <person name="Ohta F."/>
            <person name="Oishi K."/>
            <person name="Rigoutsos I."/>
            <person name="Sano M."/>
            <person name="Sasaki A."/>
            <person name="Sasakura Y."/>
            <person name="Shoguchi E."/>
            <person name="Shin-i T."/>
            <person name="Spagnuolo A."/>
            <person name="Stainier D."/>
            <person name="Suzuki M.M."/>
            <person name="Tassy O."/>
            <person name="Takatori N."/>
            <person name="Tokuoka M."/>
            <person name="Yagi K."/>
            <person name="Yoshizaki F."/>
            <person name="Wada S."/>
            <person name="Zhang C."/>
            <person name="Hyatt P.D."/>
            <person name="Larimer F."/>
            <person name="Detter C."/>
            <person name="Doggett N."/>
            <person name="Glavina T."/>
            <person name="Hawkins T."/>
            <person name="Richardson P."/>
            <person name="Lucas S."/>
            <person name="Kohara Y."/>
            <person name="Levine M."/>
            <person name="Satoh N."/>
            <person name="Rokhsar D.S."/>
        </authorList>
    </citation>
    <scope>NUCLEOTIDE SEQUENCE [LARGE SCALE GENOMIC DNA]</scope>
</reference>
<comment type="subcellular location">
    <subcellularLocation>
        <location evidence="8">Cell junction</location>
        <location evidence="8">Tight junction</location>
    </subcellularLocation>
    <subcellularLocation>
        <location evidence="8">Cell membrane</location>
        <topology evidence="8">Multi-pass membrane protein</topology>
    </subcellularLocation>
</comment>
<dbReference type="Proteomes" id="UP000008144">
    <property type="component" value="Unassembled WGS sequence"/>
</dbReference>
<evidence type="ECO:0000256" key="2">
    <source>
        <dbReference type="ARBA" id="ARBA00022427"/>
    </source>
</evidence>
<dbReference type="STRING" id="7719.ENSCINP00000029858"/>
<dbReference type="InParanoid" id="A0A1W5BNS4"/>
<dbReference type="PROSITE" id="PS51257">
    <property type="entry name" value="PROKAR_LIPOPROTEIN"/>
    <property type="match status" value="1"/>
</dbReference>
<dbReference type="Gene3D" id="1.20.140.150">
    <property type="match status" value="1"/>
</dbReference>
<dbReference type="RefSeq" id="XP_002131512.1">
    <property type="nucleotide sequence ID" value="XM_002131476.3"/>
</dbReference>
<proteinExistence type="inferred from homology"/>
<evidence type="ECO:0000256" key="5">
    <source>
        <dbReference type="ARBA" id="ARBA00022949"/>
    </source>
</evidence>
<keyword evidence="2 8" id="KW-0796">Tight junction</keyword>
<comment type="function">
    <text evidence="8">Claudins function as major constituents of the tight junction complexes that regulate the permeability of epithelia.</text>
</comment>
<dbReference type="InterPro" id="IPR006187">
    <property type="entry name" value="Claudin"/>
</dbReference>
<evidence type="ECO:0000313" key="9">
    <source>
        <dbReference type="Ensembl" id="ENSCINP00000029858.1"/>
    </source>
</evidence>
<reference evidence="9" key="2">
    <citation type="submission" date="2025-08" db="UniProtKB">
        <authorList>
            <consortium name="Ensembl"/>
        </authorList>
    </citation>
    <scope>IDENTIFICATION</scope>
</reference>
<dbReference type="GO" id="GO:0005923">
    <property type="term" value="C:bicellular tight junction"/>
    <property type="evidence" value="ECO:0000318"/>
    <property type="project" value="GO_Central"/>
</dbReference>
<feature type="transmembrane region" description="Helical" evidence="8">
    <location>
        <begin position="166"/>
        <end position="187"/>
    </location>
</feature>
<evidence type="ECO:0000256" key="4">
    <source>
        <dbReference type="ARBA" id="ARBA00022692"/>
    </source>
</evidence>
<dbReference type="Ensembl" id="ENSCINT00000033942.1">
    <property type="protein sequence ID" value="ENSCINP00000029858.1"/>
    <property type="gene ID" value="ENSCING00000018196.1"/>
</dbReference>
<dbReference type="InterPro" id="IPR004031">
    <property type="entry name" value="PMP22/EMP/MP20/Claudin"/>
</dbReference>
<dbReference type="RefSeq" id="XP_018672121.1">
    <property type="nucleotide sequence ID" value="XM_018816576.2"/>
</dbReference>
<keyword evidence="10" id="KW-1185">Reference proteome</keyword>
<dbReference type="InterPro" id="IPR017974">
    <property type="entry name" value="Claudin_CS"/>
</dbReference>
<feature type="transmembrane region" description="Helical" evidence="8">
    <location>
        <begin position="77"/>
        <end position="98"/>
    </location>
</feature>
<evidence type="ECO:0000256" key="6">
    <source>
        <dbReference type="ARBA" id="ARBA00022989"/>
    </source>
</evidence>
<comment type="caution">
    <text evidence="8">Lacks conserved residue(s) required for the propagation of feature annotation.</text>
</comment>
<evidence type="ECO:0000256" key="3">
    <source>
        <dbReference type="ARBA" id="ARBA00022475"/>
    </source>
</evidence>
<dbReference type="Pfam" id="PF00822">
    <property type="entry name" value="PMP22_Claudin"/>
    <property type="match status" value="1"/>
</dbReference>
<dbReference type="AlphaFoldDB" id="A0A1W5BNS4"/>
<reference evidence="9" key="3">
    <citation type="submission" date="2025-09" db="UniProtKB">
        <authorList>
            <consortium name="Ensembl"/>
        </authorList>
    </citation>
    <scope>IDENTIFICATION</scope>
</reference>
<gene>
    <name evidence="9" type="primary">LOC100180326</name>
</gene>
<evidence type="ECO:0000256" key="7">
    <source>
        <dbReference type="ARBA" id="ARBA00023136"/>
    </source>
</evidence>
<keyword evidence="5 8" id="KW-0965">Cell junction</keyword>
<dbReference type="PRINTS" id="PR01077">
    <property type="entry name" value="CLAUDIN"/>
</dbReference>
<dbReference type="GeneID" id="100180326"/>
<protein>
    <recommendedName>
        <fullName evidence="8">Claudin</fullName>
    </recommendedName>
</protein>
<dbReference type="GO" id="GO:0005198">
    <property type="term" value="F:structural molecule activity"/>
    <property type="evidence" value="ECO:0007669"/>
    <property type="project" value="InterPro"/>
</dbReference>
<keyword evidence="6 8" id="KW-1133">Transmembrane helix</keyword>
<dbReference type="OrthoDB" id="9411914at2759"/>
<keyword evidence="4 8" id="KW-0812">Transmembrane</keyword>
<name>A0A1W5BNS4_CIOIN</name>
<dbReference type="GO" id="GO:0070830">
    <property type="term" value="P:bicellular tight junction assembly"/>
    <property type="evidence" value="ECO:0000318"/>
    <property type="project" value="GO_Central"/>
</dbReference>